<keyword evidence="3" id="KW-1185">Reference proteome</keyword>
<reference evidence="2 3" key="2">
    <citation type="submission" date="2024-07" db="EMBL/GenBank/DDBJ databases">
        <authorList>
            <person name="Akdeniz Z."/>
        </authorList>
    </citation>
    <scope>NUCLEOTIDE SEQUENCE [LARGE SCALE GENOMIC DNA]</scope>
</reference>
<evidence type="ECO:0000313" key="3">
    <source>
        <dbReference type="Proteomes" id="UP001642409"/>
    </source>
</evidence>
<dbReference type="EMBL" id="CAXDID020000159">
    <property type="protein sequence ID" value="CAL6044037.1"/>
    <property type="molecule type" value="Genomic_DNA"/>
</dbReference>
<evidence type="ECO:0000313" key="1">
    <source>
        <dbReference type="EMBL" id="CAI9923776.1"/>
    </source>
</evidence>
<protein>
    <submittedName>
        <fullName evidence="2">Hypothetical_protein</fullName>
    </submittedName>
</protein>
<sequence length="104" mass="12364">MDQMQLSDSDFEVVSPVSNQSITQVSRNVDQNPLFARYQLKAGPISIKRERKYVNPHVNKFKVQQIQALVFDDIPSGYIQKTQCFLKKCWKYYYLRVKLRLLKY</sequence>
<evidence type="ECO:0000313" key="2">
    <source>
        <dbReference type="EMBL" id="CAL6044037.1"/>
    </source>
</evidence>
<reference evidence="1" key="1">
    <citation type="submission" date="2023-06" db="EMBL/GenBank/DDBJ databases">
        <authorList>
            <person name="Kurt Z."/>
        </authorList>
    </citation>
    <scope>NUCLEOTIDE SEQUENCE</scope>
</reference>
<gene>
    <name evidence="1" type="ORF">HINF_LOCUS11421</name>
    <name evidence="2" type="ORF">HINF_LOCUS40364</name>
</gene>
<comment type="caution">
    <text evidence="1">The sequence shown here is derived from an EMBL/GenBank/DDBJ whole genome shotgun (WGS) entry which is preliminary data.</text>
</comment>
<accession>A0AA86NQY0</accession>
<proteinExistence type="predicted"/>
<name>A0AA86NQY0_9EUKA</name>
<dbReference type="EMBL" id="CATOUU010000295">
    <property type="protein sequence ID" value="CAI9923776.1"/>
    <property type="molecule type" value="Genomic_DNA"/>
</dbReference>
<dbReference type="AlphaFoldDB" id="A0AA86NQY0"/>
<organism evidence="1">
    <name type="scientific">Hexamita inflata</name>
    <dbReference type="NCBI Taxonomy" id="28002"/>
    <lineage>
        <taxon>Eukaryota</taxon>
        <taxon>Metamonada</taxon>
        <taxon>Diplomonadida</taxon>
        <taxon>Hexamitidae</taxon>
        <taxon>Hexamitinae</taxon>
        <taxon>Hexamita</taxon>
    </lineage>
</organism>
<dbReference type="Proteomes" id="UP001642409">
    <property type="component" value="Unassembled WGS sequence"/>
</dbReference>